<feature type="site" description="Increases basicity of active site His" evidence="3">
    <location>
        <position position="135"/>
    </location>
</feature>
<dbReference type="InterPro" id="IPR050179">
    <property type="entry name" value="Trans_hexapeptide_repeat"/>
</dbReference>
<dbReference type="InterPro" id="IPR001451">
    <property type="entry name" value="Hexapep"/>
</dbReference>
<evidence type="ECO:0000313" key="7">
    <source>
        <dbReference type="Proteomes" id="UP000799092"/>
    </source>
</evidence>
<dbReference type="PROSITE" id="PS00101">
    <property type="entry name" value="HEXAPEP_TRANSFERASES"/>
    <property type="match status" value="1"/>
</dbReference>
<dbReference type="NCBIfam" id="TIGR03570">
    <property type="entry name" value="NeuD_NnaD"/>
    <property type="match status" value="1"/>
</dbReference>
<comment type="caution">
    <text evidence="6">The sequence shown here is derived from an EMBL/GenBank/DDBJ whole genome shotgun (WGS) entry which is preliminary data.</text>
</comment>
<dbReference type="Gene3D" id="3.40.50.20">
    <property type="match status" value="1"/>
</dbReference>
<dbReference type="InterPro" id="IPR020019">
    <property type="entry name" value="AcTrfase_PglD-like"/>
</dbReference>
<dbReference type="InterPro" id="IPR018357">
    <property type="entry name" value="Hexapep_transf_CS"/>
</dbReference>
<keyword evidence="1 6" id="KW-0808">Transferase</keyword>
<feature type="binding site" evidence="4">
    <location>
        <position position="67"/>
    </location>
    <ligand>
        <name>substrate</name>
    </ligand>
</feature>
<dbReference type="OrthoDB" id="9794407at2"/>
<dbReference type="SUPFAM" id="SSF51161">
    <property type="entry name" value="Trimeric LpxA-like enzymes"/>
    <property type="match status" value="1"/>
</dbReference>
<proteinExistence type="predicted"/>
<dbReference type="EMBL" id="WJNG01000006">
    <property type="protein sequence ID" value="MRH42693.1"/>
    <property type="molecule type" value="Genomic_DNA"/>
</dbReference>
<dbReference type="AlphaFoldDB" id="A0A6A8DAB5"/>
<evidence type="ECO:0000256" key="3">
    <source>
        <dbReference type="PIRSR" id="PIRSR620019-1"/>
    </source>
</evidence>
<dbReference type="PANTHER" id="PTHR43300">
    <property type="entry name" value="ACETYLTRANSFERASE"/>
    <property type="match status" value="1"/>
</dbReference>
<dbReference type="CDD" id="cd03360">
    <property type="entry name" value="LbH_AT_putative"/>
    <property type="match status" value="1"/>
</dbReference>
<feature type="active site" description="Proton acceptor" evidence="3">
    <location>
        <position position="134"/>
    </location>
</feature>
<dbReference type="Pfam" id="PF00132">
    <property type="entry name" value="Hexapep"/>
    <property type="match status" value="1"/>
</dbReference>
<evidence type="ECO:0000256" key="2">
    <source>
        <dbReference type="ARBA" id="ARBA00022737"/>
    </source>
</evidence>
<dbReference type="GO" id="GO:0016740">
    <property type="term" value="F:transferase activity"/>
    <property type="evidence" value="ECO:0007669"/>
    <property type="project" value="UniProtKB-KW"/>
</dbReference>
<evidence type="ECO:0000313" key="6">
    <source>
        <dbReference type="EMBL" id="MRH42693.1"/>
    </source>
</evidence>
<accession>A0A6A8DAB5</accession>
<name>A0A6A8DAB5_9BACI</name>
<evidence type="ECO:0000259" key="5">
    <source>
        <dbReference type="Pfam" id="PF17836"/>
    </source>
</evidence>
<evidence type="ECO:0000256" key="4">
    <source>
        <dbReference type="PIRSR" id="PIRSR620019-2"/>
    </source>
</evidence>
<dbReference type="InterPro" id="IPR041561">
    <property type="entry name" value="PglD_N"/>
</dbReference>
<dbReference type="RefSeq" id="WP_153736342.1">
    <property type="nucleotide sequence ID" value="NZ_WJNG01000006.1"/>
</dbReference>
<sequence>MRVVIVGDGGHSKVVQEMVNLKNERQIVAILDDKYGNKIEVNDIVFGPLPLIHHILDHEIKVIIAIGNNLIRKKVVSLLNLRAEQFLTIIHSTAVVSSTARVGNGTVIMPNVVINAETTIGDHCIINTGAIVEHESVINDYAHISPSATLTGNVHVGEGVNIGAGATIIPGIRVDKWSVIGAGSTVIKHIPAGCKAVGSPARILKNNQQDELYQEKVVVSIDKA</sequence>
<organism evidence="6 7">
    <name type="scientific">Aquibacillus halophilus</name>
    <dbReference type="NCBI Taxonomy" id="930132"/>
    <lineage>
        <taxon>Bacteria</taxon>
        <taxon>Bacillati</taxon>
        <taxon>Bacillota</taxon>
        <taxon>Bacilli</taxon>
        <taxon>Bacillales</taxon>
        <taxon>Bacillaceae</taxon>
        <taxon>Aquibacillus</taxon>
    </lineage>
</organism>
<keyword evidence="2" id="KW-0677">Repeat</keyword>
<dbReference type="Proteomes" id="UP000799092">
    <property type="component" value="Unassembled WGS sequence"/>
</dbReference>
<feature type="domain" description="PglD N-terminal" evidence="5">
    <location>
        <begin position="2"/>
        <end position="77"/>
    </location>
</feature>
<keyword evidence="7" id="KW-1185">Reference proteome</keyword>
<evidence type="ECO:0000256" key="1">
    <source>
        <dbReference type="ARBA" id="ARBA00022679"/>
    </source>
</evidence>
<feature type="binding site" evidence="4">
    <location>
        <position position="143"/>
    </location>
    <ligand>
        <name>acetyl-CoA</name>
        <dbReference type="ChEBI" id="CHEBI:57288"/>
    </ligand>
</feature>
<dbReference type="PANTHER" id="PTHR43300:SF7">
    <property type="entry name" value="UDP-N-ACETYLBACILLOSAMINE N-ACETYLTRANSFERASE"/>
    <property type="match status" value="1"/>
</dbReference>
<reference evidence="6" key="1">
    <citation type="submission" date="2019-11" db="EMBL/GenBank/DDBJ databases">
        <authorList>
            <person name="Li J."/>
        </authorList>
    </citation>
    <scope>NUCLEOTIDE SEQUENCE</scope>
    <source>
        <strain evidence="6">B6B</strain>
    </source>
</reference>
<dbReference type="Pfam" id="PF17836">
    <property type="entry name" value="PglD_N"/>
    <property type="match status" value="1"/>
</dbReference>
<protein>
    <submittedName>
        <fullName evidence="6">Acetyltransferase</fullName>
    </submittedName>
</protein>
<dbReference type="InterPro" id="IPR011004">
    <property type="entry name" value="Trimer_LpxA-like_sf"/>
</dbReference>
<dbReference type="Gene3D" id="2.160.10.10">
    <property type="entry name" value="Hexapeptide repeat proteins"/>
    <property type="match status" value="1"/>
</dbReference>
<gene>
    <name evidence="6" type="ORF">GH741_08335</name>
</gene>